<dbReference type="AlphaFoldDB" id="A0A9P7K4J7"/>
<name>A0A9P7K4J7_9AGAR</name>
<evidence type="ECO:0000313" key="1">
    <source>
        <dbReference type="EMBL" id="KAG5634921.1"/>
    </source>
</evidence>
<dbReference type="Proteomes" id="UP000717328">
    <property type="component" value="Unassembled WGS sequence"/>
</dbReference>
<reference evidence="1" key="1">
    <citation type="submission" date="2021-02" db="EMBL/GenBank/DDBJ databases">
        <authorList>
            <person name="Nieuwenhuis M."/>
            <person name="Van De Peppel L.J.J."/>
        </authorList>
    </citation>
    <scope>NUCLEOTIDE SEQUENCE</scope>
    <source>
        <strain evidence="1">D49</strain>
    </source>
</reference>
<dbReference type="EMBL" id="JABCKI010006232">
    <property type="protein sequence ID" value="KAG5634921.1"/>
    <property type="molecule type" value="Genomic_DNA"/>
</dbReference>
<organism evidence="1 2">
    <name type="scientific">Sphagnurus paluster</name>
    <dbReference type="NCBI Taxonomy" id="117069"/>
    <lineage>
        <taxon>Eukaryota</taxon>
        <taxon>Fungi</taxon>
        <taxon>Dikarya</taxon>
        <taxon>Basidiomycota</taxon>
        <taxon>Agaricomycotina</taxon>
        <taxon>Agaricomycetes</taxon>
        <taxon>Agaricomycetidae</taxon>
        <taxon>Agaricales</taxon>
        <taxon>Tricholomatineae</taxon>
        <taxon>Lyophyllaceae</taxon>
        <taxon>Sphagnurus</taxon>
    </lineage>
</organism>
<sequence>MALAKPSIDVELWDDLPIQVRFFPVEHCLDLARLADLPDDVLAEGKRVAETLTALDAKHEEESESSRAAIRRKALLRLRTQLNQALDHSALPDQELRDYLRRFQDDIAKAFLHAN</sequence>
<gene>
    <name evidence="1" type="ORF">H0H81_000324</name>
</gene>
<evidence type="ECO:0000313" key="2">
    <source>
        <dbReference type="Proteomes" id="UP000717328"/>
    </source>
</evidence>
<protein>
    <submittedName>
        <fullName evidence="1">Uncharacterized protein</fullName>
    </submittedName>
</protein>
<comment type="caution">
    <text evidence="1">The sequence shown here is derived from an EMBL/GenBank/DDBJ whole genome shotgun (WGS) entry which is preliminary data.</text>
</comment>
<dbReference type="OrthoDB" id="3014592at2759"/>
<keyword evidence="2" id="KW-1185">Reference proteome</keyword>
<proteinExistence type="predicted"/>
<reference evidence="1" key="2">
    <citation type="submission" date="2021-10" db="EMBL/GenBank/DDBJ databases">
        <title>Phylogenomics reveals ancestral predisposition of the termite-cultivated fungus Termitomyces towards a domesticated lifestyle.</title>
        <authorList>
            <person name="Auxier B."/>
            <person name="Grum-Grzhimaylo A."/>
            <person name="Cardenas M.E."/>
            <person name="Lodge J.D."/>
            <person name="Laessoe T."/>
            <person name="Pedersen O."/>
            <person name="Smith M.E."/>
            <person name="Kuyper T.W."/>
            <person name="Franco-Molano E.A."/>
            <person name="Baroni T.J."/>
            <person name="Aanen D.K."/>
        </authorList>
    </citation>
    <scope>NUCLEOTIDE SEQUENCE</scope>
    <source>
        <strain evidence="1">D49</strain>
    </source>
</reference>
<accession>A0A9P7K4J7</accession>